<protein>
    <submittedName>
        <fullName evidence="6">Membrane fusion protein (Multidrug efflux system)</fullName>
    </submittedName>
</protein>
<dbReference type="Proteomes" id="UP000245790">
    <property type="component" value="Unassembled WGS sequence"/>
</dbReference>
<comment type="similarity">
    <text evidence="1">Belongs to the membrane fusion protein (MFP) (TC 8.A.1) family.</text>
</comment>
<proteinExistence type="inferred from homology"/>
<feature type="domain" description="CusB-like beta-barrel" evidence="3">
    <location>
        <begin position="204"/>
        <end position="273"/>
    </location>
</feature>
<dbReference type="NCBIfam" id="TIGR01730">
    <property type="entry name" value="RND_mfp"/>
    <property type="match status" value="1"/>
</dbReference>
<feature type="coiled-coil region" evidence="2">
    <location>
        <begin position="103"/>
        <end position="134"/>
    </location>
</feature>
<evidence type="ECO:0000259" key="3">
    <source>
        <dbReference type="Pfam" id="PF25954"/>
    </source>
</evidence>
<keyword evidence="2" id="KW-0175">Coiled coil</keyword>
<dbReference type="Pfam" id="PF25989">
    <property type="entry name" value="YknX_C"/>
    <property type="match status" value="1"/>
</dbReference>
<dbReference type="RefSeq" id="WP_109761389.1">
    <property type="nucleotide sequence ID" value="NZ_QGGU01000001.1"/>
</dbReference>
<accession>A0A316FZY9</accession>
<dbReference type="PANTHER" id="PTHR30469">
    <property type="entry name" value="MULTIDRUG RESISTANCE PROTEIN MDTA"/>
    <property type="match status" value="1"/>
</dbReference>
<name>A0A316FZY9_9GAMM</name>
<evidence type="ECO:0000259" key="4">
    <source>
        <dbReference type="Pfam" id="PF25973"/>
    </source>
</evidence>
<evidence type="ECO:0000313" key="6">
    <source>
        <dbReference type="EMBL" id="PWK54264.1"/>
    </source>
</evidence>
<keyword evidence="7" id="KW-1185">Reference proteome</keyword>
<comment type="caution">
    <text evidence="6">The sequence shown here is derived from an EMBL/GenBank/DDBJ whole genome shotgun (WGS) entry which is preliminary data.</text>
</comment>
<dbReference type="Pfam" id="PF25973">
    <property type="entry name" value="BSH_CzcB"/>
    <property type="match status" value="1"/>
</dbReference>
<dbReference type="InterPro" id="IPR058792">
    <property type="entry name" value="Beta-barrel_RND_2"/>
</dbReference>
<dbReference type="Pfam" id="PF25954">
    <property type="entry name" value="Beta-barrel_RND_2"/>
    <property type="match status" value="1"/>
</dbReference>
<feature type="domain" description="CzcB-like barrel-sandwich hybrid" evidence="4">
    <location>
        <begin position="70"/>
        <end position="197"/>
    </location>
</feature>
<dbReference type="GO" id="GO:1990281">
    <property type="term" value="C:efflux pump complex"/>
    <property type="evidence" value="ECO:0007669"/>
    <property type="project" value="TreeGrafter"/>
</dbReference>
<dbReference type="InterPro" id="IPR058647">
    <property type="entry name" value="BSH_CzcB-like"/>
</dbReference>
<evidence type="ECO:0000313" key="7">
    <source>
        <dbReference type="Proteomes" id="UP000245790"/>
    </source>
</evidence>
<organism evidence="6 7">
    <name type="scientific">Pleionea mediterranea</name>
    <dbReference type="NCBI Taxonomy" id="523701"/>
    <lineage>
        <taxon>Bacteria</taxon>
        <taxon>Pseudomonadati</taxon>
        <taxon>Pseudomonadota</taxon>
        <taxon>Gammaproteobacteria</taxon>
        <taxon>Oceanospirillales</taxon>
        <taxon>Pleioneaceae</taxon>
        <taxon>Pleionea</taxon>
    </lineage>
</organism>
<dbReference type="Gene3D" id="2.40.420.20">
    <property type="match status" value="1"/>
</dbReference>
<reference evidence="6 7" key="1">
    <citation type="submission" date="2018-05" db="EMBL/GenBank/DDBJ databases">
        <title>Genomic Encyclopedia of Type Strains, Phase IV (KMG-IV): sequencing the most valuable type-strain genomes for metagenomic binning, comparative biology and taxonomic classification.</title>
        <authorList>
            <person name="Goeker M."/>
        </authorList>
    </citation>
    <scope>NUCLEOTIDE SEQUENCE [LARGE SCALE GENOMIC DNA]</scope>
    <source>
        <strain evidence="6 7">DSM 25350</strain>
    </source>
</reference>
<dbReference type="InterPro" id="IPR006143">
    <property type="entry name" value="RND_pump_MFP"/>
</dbReference>
<dbReference type="Gene3D" id="2.40.50.100">
    <property type="match status" value="1"/>
</dbReference>
<dbReference type="Gene3D" id="1.10.287.470">
    <property type="entry name" value="Helix hairpin bin"/>
    <property type="match status" value="1"/>
</dbReference>
<evidence type="ECO:0000256" key="1">
    <source>
        <dbReference type="ARBA" id="ARBA00009477"/>
    </source>
</evidence>
<evidence type="ECO:0000259" key="5">
    <source>
        <dbReference type="Pfam" id="PF25989"/>
    </source>
</evidence>
<dbReference type="Gene3D" id="2.40.30.170">
    <property type="match status" value="1"/>
</dbReference>
<dbReference type="FunFam" id="2.40.30.170:FF:000010">
    <property type="entry name" value="Efflux RND transporter periplasmic adaptor subunit"/>
    <property type="match status" value="1"/>
</dbReference>
<dbReference type="PANTHER" id="PTHR30469:SF38">
    <property type="entry name" value="HLYD FAMILY SECRETION PROTEIN"/>
    <property type="match status" value="1"/>
</dbReference>
<dbReference type="AlphaFoldDB" id="A0A316FZY9"/>
<dbReference type="InterPro" id="IPR058637">
    <property type="entry name" value="YknX-like_C"/>
</dbReference>
<feature type="domain" description="YknX-like C-terminal permuted SH3-like" evidence="5">
    <location>
        <begin position="287"/>
        <end position="349"/>
    </location>
</feature>
<dbReference type="OrthoDB" id="9806939at2"/>
<dbReference type="SUPFAM" id="SSF111369">
    <property type="entry name" value="HlyD-like secretion proteins"/>
    <property type="match status" value="1"/>
</dbReference>
<dbReference type="EMBL" id="QGGU01000001">
    <property type="protein sequence ID" value="PWK54264.1"/>
    <property type="molecule type" value="Genomic_DNA"/>
</dbReference>
<dbReference type="GO" id="GO:0015562">
    <property type="term" value="F:efflux transmembrane transporter activity"/>
    <property type="evidence" value="ECO:0007669"/>
    <property type="project" value="TreeGrafter"/>
</dbReference>
<dbReference type="PROSITE" id="PS51257">
    <property type="entry name" value="PROKAR_LIPOPROTEIN"/>
    <property type="match status" value="1"/>
</dbReference>
<sequence>MNRLRQVVALSTVAAMALLSGCNDGSAKTSEQAENEKKEEVAVPVEVASVATGDISAVYSNTTSLEAENQAVIVAKSSEIITEIFVEEGDFVEKGQRMAQLNTDKLTLEVKRAEANLKRLKTELERNRRIYEKKMVSSDTYEKLKFDYQAQKAAYELSKLQLEFASVVAPISGVVSERMVKVGNMVNLNQAMFKVTDFDPLHAVIHVPERELSKLKTNQAAWLKVDAREQQLFTGKILRISPVVDPTSGTFKVTVEIENKNNALMPGMFGRVGIVYANHKDTLLISKDALIAEEQEPTVFKVNDGAVVKVNITTGFEDNNNIEVLTGLNSGDQVVIAGKNSLKDNSKVEILGQSKEADATSLAGLKVN</sequence>
<evidence type="ECO:0000256" key="2">
    <source>
        <dbReference type="SAM" id="Coils"/>
    </source>
</evidence>
<gene>
    <name evidence="6" type="ORF">C8D97_101112</name>
</gene>